<reference evidence="1 2" key="1">
    <citation type="journal article" date="2019" name="Int. J. Syst. Evol. Microbiol.">
        <title>The Global Catalogue of Microorganisms (GCM) 10K type strain sequencing project: providing services to taxonomists for standard genome sequencing and annotation.</title>
        <authorList>
            <consortium name="The Broad Institute Genomics Platform"/>
            <consortium name="The Broad Institute Genome Sequencing Center for Infectious Disease"/>
            <person name="Wu L."/>
            <person name="Ma J."/>
        </authorList>
    </citation>
    <scope>NUCLEOTIDE SEQUENCE [LARGE SCALE GENOMIC DNA]</scope>
    <source>
        <strain evidence="1 2">XZYJ18</strain>
    </source>
</reference>
<accession>A0ABD5Q763</accession>
<name>A0ABD5Q763_9EURY</name>
<dbReference type="RefSeq" id="WP_254268055.1">
    <property type="nucleotide sequence ID" value="NZ_CP100400.1"/>
</dbReference>
<dbReference type="Proteomes" id="UP001595945">
    <property type="component" value="Unassembled WGS sequence"/>
</dbReference>
<dbReference type="InterPro" id="IPR006311">
    <property type="entry name" value="TAT_signal"/>
</dbReference>
<dbReference type="GeneID" id="73046567"/>
<dbReference type="PROSITE" id="PS51318">
    <property type="entry name" value="TAT"/>
    <property type="match status" value="1"/>
</dbReference>
<dbReference type="AlphaFoldDB" id="A0ABD5Q763"/>
<sequence length="195" mass="21132">MSSDNESGRTRRRLLRSIGATGLALGATGSASAREVPTRELERARAAYGSPTRVRWAVSEHARSVLSELADRDVLDRGAVTELDFEDVSVEPFSQGGRAVTHLTTETSLPDATVEVAARPQTGRAYATVRTDDETYTVESPAGSDDVTVRSCYYEHDCTNYACSGSGCVYLERQCCNYGDGYRCGEWSKDGCCSC</sequence>
<protein>
    <submittedName>
        <fullName evidence="1">Uncharacterized protein</fullName>
    </submittedName>
</protein>
<comment type="caution">
    <text evidence="1">The sequence shown here is derived from an EMBL/GenBank/DDBJ whole genome shotgun (WGS) entry which is preliminary data.</text>
</comment>
<dbReference type="EMBL" id="JBHSHT010000002">
    <property type="protein sequence ID" value="MFC4826336.1"/>
    <property type="molecule type" value="Genomic_DNA"/>
</dbReference>
<proteinExistence type="predicted"/>
<keyword evidence="2" id="KW-1185">Reference proteome</keyword>
<organism evidence="1 2">
    <name type="scientific">Halorussus aquaticus</name>
    <dbReference type="NCBI Taxonomy" id="2953748"/>
    <lineage>
        <taxon>Archaea</taxon>
        <taxon>Methanobacteriati</taxon>
        <taxon>Methanobacteriota</taxon>
        <taxon>Stenosarchaea group</taxon>
        <taxon>Halobacteria</taxon>
        <taxon>Halobacteriales</taxon>
        <taxon>Haladaptataceae</taxon>
        <taxon>Halorussus</taxon>
    </lineage>
</organism>
<evidence type="ECO:0000313" key="1">
    <source>
        <dbReference type="EMBL" id="MFC4826336.1"/>
    </source>
</evidence>
<gene>
    <name evidence="1" type="ORF">ACFO9K_18940</name>
</gene>
<evidence type="ECO:0000313" key="2">
    <source>
        <dbReference type="Proteomes" id="UP001595945"/>
    </source>
</evidence>